<reference evidence="4 5" key="1">
    <citation type="journal article" date="2019" name="Sci. Rep.">
        <title>A multi-omics analysis of the grapevine pathogen Lasiodiplodia theobromae reveals that temperature affects the expression of virulence- and pathogenicity-related genes.</title>
        <authorList>
            <person name="Felix C."/>
            <person name="Meneses R."/>
            <person name="Goncalves M.F.M."/>
            <person name="Tilleman L."/>
            <person name="Duarte A.S."/>
            <person name="Jorrin-Novo J.V."/>
            <person name="Van de Peer Y."/>
            <person name="Deforce D."/>
            <person name="Van Nieuwerburgh F."/>
            <person name="Esteves A.C."/>
            <person name="Alves A."/>
        </authorList>
    </citation>
    <scope>NUCLEOTIDE SEQUENCE [LARGE SCALE GENOMIC DNA]</scope>
    <source>
        <strain evidence="4 5">LA-SOL3</strain>
    </source>
</reference>
<dbReference type="EMBL" id="VCHE01000035">
    <property type="protein sequence ID" value="KAB2575238.1"/>
    <property type="molecule type" value="Genomic_DNA"/>
</dbReference>
<keyword evidence="5" id="KW-1185">Reference proteome</keyword>
<dbReference type="OrthoDB" id="204377at2759"/>
<dbReference type="NCBIfam" id="TIGR01809">
    <property type="entry name" value="Shik-DH-AROM"/>
    <property type="match status" value="1"/>
</dbReference>
<dbReference type="GO" id="GO:0009423">
    <property type="term" value="P:chorismate biosynthetic process"/>
    <property type="evidence" value="ECO:0007669"/>
    <property type="project" value="UniProtKB-UniPathway"/>
</dbReference>
<dbReference type="InterPro" id="IPR010110">
    <property type="entry name" value="Shikimate_DH_AroM-type"/>
</dbReference>
<dbReference type="SUPFAM" id="SSF53223">
    <property type="entry name" value="Aminoacid dehydrogenase-like, N-terminal domain"/>
    <property type="match status" value="1"/>
</dbReference>
<dbReference type="InterPro" id="IPR046346">
    <property type="entry name" value="Aminoacid_DH-like_N_sf"/>
</dbReference>
<feature type="domain" description="SDH C-terminal" evidence="3">
    <location>
        <begin position="263"/>
        <end position="290"/>
    </location>
</feature>
<dbReference type="Proteomes" id="UP000325902">
    <property type="component" value="Unassembled WGS sequence"/>
</dbReference>
<dbReference type="InterPro" id="IPR022893">
    <property type="entry name" value="Shikimate_DH_fam"/>
</dbReference>
<dbReference type="Gene3D" id="3.40.50.720">
    <property type="entry name" value="NAD(P)-binding Rossmann-like Domain"/>
    <property type="match status" value="1"/>
</dbReference>
<evidence type="ECO:0000313" key="4">
    <source>
        <dbReference type="EMBL" id="KAB2575238.1"/>
    </source>
</evidence>
<dbReference type="PANTHER" id="PTHR21089">
    <property type="entry name" value="SHIKIMATE DEHYDROGENASE"/>
    <property type="match status" value="1"/>
</dbReference>
<protein>
    <submittedName>
        <fullName evidence="4">Pentafunctional AROM polypeptide</fullName>
    </submittedName>
</protein>
<dbReference type="Gene3D" id="3.40.50.10860">
    <property type="entry name" value="Leucine Dehydrogenase, chain A, domain 1"/>
    <property type="match status" value="1"/>
</dbReference>
<dbReference type="Pfam" id="PF01488">
    <property type="entry name" value="Shikimate_DH"/>
    <property type="match status" value="1"/>
</dbReference>
<evidence type="ECO:0000313" key="5">
    <source>
        <dbReference type="Proteomes" id="UP000325902"/>
    </source>
</evidence>
<name>A0A5N5DBS0_9PEZI</name>
<dbReference type="SUPFAM" id="SSF51735">
    <property type="entry name" value="NAD(P)-binding Rossmann-fold domains"/>
    <property type="match status" value="1"/>
</dbReference>
<dbReference type="Pfam" id="PF18317">
    <property type="entry name" value="SDH_C"/>
    <property type="match status" value="1"/>
</dbReference>
<feature type="domain" description="Quinate/shikimate 5-dehydrogenase/glutamyl-tRNA reductase" evidence="1">
    <location>
        <begin position="133"/>
        <end position="191"/>
    </location>
</feature>
<evidence type="ECO:0000259" key="3">
    <source>
        <dbReference type="Pfam" id="PF18317"/>
    </source>
</evidence>
<dbReference type="InterPro" id="IPR036291">
    <property type="entry name" value="NAD(P)-bd_dom_sf"/>
</dbReference>
<gene>
    <name evidence="4" type="ORF">DBV05_g6178</name>
</gene>
<proteinExistence type="predicted"/>
<evidence type="ECO:0000259" key="1">
    <source>
        <dbReference type="Pfam" id="PF01488"/>
    </source>
</evidence>
<organism evidence="4 5">
    <name type="scientific">Lasiodiplodia theobromae</name>
    <dbReference type="NCBI Taxonomy" id="45133"/>
    <lineage>
        <taxon>Eukaryota</taxon>
        <taxon>Fungi</taxon>
        <taxon>Dikarya</taxon>
        <taxon>Ascomycota</taxon>
        <taxon>Pezizomycotina</taxon>
        <taxon>Dothideomycetes</taxon>
        <taxon>Dothideomycetes incertae sedis</taxon>
        <taxon>Botryosphaeriales</taxon>
        <taxon>Botryosphaeriaceae</taxon>
        <taxon>Lasiodiplodia</taxon>
    </lineage>
</organism>
<dbReference type="Pfam" id="PF08501">
    <property type="entry name" value="Shikimate_dh_N"/>
    <property type="match status" value="1"/>
</dbReference>
<dbReference type="InterPro" id="IPR041121">
    <property type="entry name" value="SDH_C"/>
</dbReference>
<feature type="domain" description="Shikimate dehydrogenase substrate binding N-terminal" evidence="2">
    <location>
        <begin position="24"/>
        <end position="105"/>
    </location>
</feature>
<dbReference type="InterPro" id="IPR013708">
    <property type="entry name" value="Shikimate_DH-bd_N"/>
</dbReference>
<dbReference type="AlphaFoldDB" id="A0A5N5DBS0"/>
<dbReference type="PANTHER" id="PTHR21089:SF1">
    <property type="entry name" value="BIFUNCTIONAL 3-DEHYDROQUINATE DEHYDRATASE_SHIKIMATE DEHYDROGENASE, CHLOROPLASTIC"/>
    <property type="match status" value="1"/>
</dbReference>
<evidence type="ECO:0000259" key="2">
    <source>
        <dbReference type="Pfam" id="PF08501"/>
    </source>
</evidence>
<dbReference type="GO" id="GO:0005737">
    <property type="term" value="C:cytoplasm"/>
    <property type="evidence" value="ECO:0007669"/>
    <property type="project" value="InterPro"/>
</dbReference>
<dbReference type="GO" id="GO:0019632">
    <property type="term" value="P:shikimate metabolic process"/>
    <property type="evidence" value="ECO:0007669"/>
    <property type="project" value="TreeGrafter"/>
</dbReference>
<sequence>MGEQPRNESGSTPESHSTKRNFYIFGHNISHSLSPALHNAGFKELGLPHHYSIHQSEAVDESVEQIINCPDFGGASVTYPHKLQVCRLLSFLSPSAERIGAVNTIVVRDSNGQRVLEGDNTDWLGIKSCIERSKVGNFQFISALILGAGGAARAACHAVQTLGVSEIVVVNRTKEKAVQMMKHFPGTPFRVFGSLEELAKDKRHSFFLIVPCIPADDLTEDKIPREIFSEGAPGVLVEMAYRPQVTGMMKVAGAMDGWKVFRGTDVLEEQAFAQFTLWTGKPAPVSAMREGMHAAVAARA</sequence>
<accession>A0A5N5DBS0</accession>
<dbReference type="GO" id="GO:0004764">
    <property type="term" value="F:shikimate 3-dehydrogenase (NADP+) activity"/>
    <property type="evidence" value="ECO:0007669"/>
    <property type="project" value="InterPro"/>
</dbReference>
<comment type="caution">
    <text evidence="4">The sequence shown here is derived from an EMBL/GenBank/DDBJ whole genome shotgun (WGS) entry which is preliminary data.</text>
</comment>
<dbReference type="UniPathway" id="UPA00053">
    <property type="reaction ID" value="UER00087"/>
</dbReference>
<dbReference type="InterPro" id="IPR006151">
    <property type="entry name" value="Shikm_DH/Glu-tRNA_Rdtase"/>
</dbReference>